<feature type="domain" description="HTH araC/xylS-type" evidence="1">
    <location>
        <begin position="225"/>
        <end position="313"/>
    </location>
</feature>
<proteinExistence type="predicted"/>
<evidence type="ECO:0000259" key="1">
    <source>
        <dbReference type="PROSITE" id="PS01124"/>
    </source>
</evidence>
<dbReference type="AlphaFoldDB" id="A0A1H4CHH8"/>
<dbReference type="PROSITE" id="PS01124">
    <property type="entry name" value="HTH_ARAC_FAMILY_2"/>
    <property type="match status" value="1"/>
</dbReference>
<reference evidence="3" key="1">
    <citation type="submission" date="2016-10" db="EMBL/GenBank/DDBJ databases">
        <authorList>
            <person name="Varghese N."/>
            <person name="Submissions S."/>
        </authorList>
    </citation>
    <scope>NUCLEOTIDE SEQUENCE [LARGE SCALE GENOMIC DNA]</scope>
    <source>
        <strain evidence="3">DSM 23920</strain>
    </source>
</reference>
<name>A0A1H4CHH8_9BACT</name>
<keyword evidence="3" id="KW-1185">Reference proteome</keyword>
<sequence length="324" mass="38621">MKQMKKKYLLANRRQDRTFVPLEKVPVYLQSELIPHAKYYTDIDENGIILDQQLVFREFQIYYHLIHLSEDTGLTTVLSDKDYVPASLNGLQEYNPAFPLKLKLPAEEKLVNLFPEREFVMHFHVNFDSIYLHEMIKRNPLFQVLNPKAAIDSNETQEFTPPRHPYRATLVNYLLMQRIINCKLVGEIAEHYLHRKAYEYFLTYLHYLETPAPIMLHESYIAKLNEIARYIIQNPVAAHSKETLCRKFDVVPEFLDEPFRATFYITVEELIHQERMDQLFRLLTEQQHTLTYVANRTGFANYKAMKLAFQQHYQCLFDFFLNLQ</sequence>
<dbReference type="GO" id="GO:0003700">
    <property type="term" value="F:DNA-binding transcription factor activity"/>
    <property type="evidence" value="ECO:0007669"/>
    <property type="project" value="InterPro"/>
</dbReference>
<dbReference type="OrthoDB" id="636811at2"/>
<evidence type="ECO:0000313" key="2">
    <source>
        <dbReference type="EMBL" id="SEA59871.1"/>
    </source>
</evidence>
<dbReference type="GO" id="GO:0043565">
    <property type="term" value="F:sequence-specific DNA binding"/>
    <property type="evidence" value="ECO:0007669"/>
    <property type="project" value="InterPro"/>
</dbReference>
<protein>
    <submittedName>
        <fullName evidence="2">AraC-type DNA-binding protein</fullName>
    </submittedName>
</protein>
<dbReference type="InterPro" id="IPR018060">
    <property type="entry name" value="HTH_AraC"/>
</dbReference>
<dbReference type="STRING" id="408074.SAMN05660909_02642"/>
<accession>A0A1H4CHH8</accession>
<dbReference type="InterPro" id="IPR053142">
    <property type="entry name" value="PchR_regulatory_protein"/>
</dbReference>
<dbReference type="PANTHER" id="PTHR47893">
    <property type="entry name" value="REGULATORY PROTEIN PCHR"/>
    <property type="match status" value="1"/>
</dbReference>
<keyword evidence="2" id="KW-0238">DNA-binding</keyword>
<dbReference type="EMBL" id="FNRL01000010">
    <property type="protein sequence ID" value="SEA59871.1"/>
    <property type="molecule type" value="Genomic_DNA"/>
</dbReference>
<dbReference type="PANTHER" id="PTHR47893:SF1">
    <property type="entry name" value="REGULATORY PROTEIN PCHR"/>
    <property type="match status" value="1"/>
</dbReference>
<dbReference type="RefSeq" id="WP_089762282.1">
    <property type="nucleotide sequence ID" value="NZ_BKAT01000007.1"/>
</dbReference>
<dbReference type="Proteomes" id="UP000199656">
    <property type="component" value="Unassembled WGS sequence"/>
</dbReference>
<organism evidence="2 3">
    <name type="scientific">Chitinophaga terrae</name>
    <name type="common">ex Kim and Jung 2007</name>
    <dbReference type="NCBI Taxonomy" id="408074"/>
    <lineage>
        <taxon>Bacteria</taxon>
        <taxon>Pseudomonadati</taxon>
        <taxon>Bacteroidota</taxon>
        <taxon>Chitinophagia</taxon>
        <taxon>Chitinophagales</taxon>
        <taxon>Chitinophagaceae</taxon>
        <taxon>Chitinophaga</taxon>
    </lineage>
</organism>
<gene>
    <name evidence="2" type="ORF">SAMN05660909_02642</name>
</gene>
<dbReference type="Gene3D" id="1.10.10.60">
    <property type="entry name" value="Homeodomain-like"/>
    <property type="match status" value="1"/>
</dbReference>
<evidence type="ECO:0000313" key="3">
    <source>
        <dbReference type="Proteomes" id="UP000199656"/>
    </source>
</evidence>